<keyword evidence="1" id="KW-0812">Transmembrane</keyword>
<organism evidence="2 3">
    <name type="scientific">Curvularia kusanoi</name>
    <name type="common">Cochliobolus kusanoi</name>
    <dbReference type="NCBI Taxonomy" id="90978"/>
    <lineage>
        <taxon>Eukaryota</taxon>
        <taxon>Fungi</taxon>
        <taxon>Dikarya</taxon>
        <taxon>Ascomycota</taxon>
        <taxon>Pezizomycotina</taxon>
        <taxon>Dothideomycetes</taxon>
        <taxon>Pleosporomycetidae</taxon>
        <taxon>Pleosporales</taxon>
        <taxon>Pleosporineae</taxon>
        <taxon>Pleosporaceae</taxon>
        <taxon>Curvularia</taxon>
    </lineage>
</organism>
<evidence type="ECO:0000313" key="3">
    <source>
        <dbReference type="Proteomes" id="UP000801428"/>
    </source>
</evidence>
<keyword evidence="3" id="KW-1185">Reference proteome</keyword>
<keyword evidence="1" id="KW-0472">Membrane</keyword>
<reference evidence="2" key="1">
    <citation type="submission" date="2019-04" db="EMBL/GenBank/DDBJ databases">
        <title>Sequencing of skin fungus with MAO and IRED activity.</title>
        <authorList>
            <person name="Marsaioli A.J."/>
            <person name="Bonatto J.M.C."/>
            <person name="Reis Junior O."/>
        </authorList>
    </citation>
    <scope>NUCLEOTIDE SEQUENCE</scope>
    <source>
        <strain evidence="2">30M1</strain>
    </source>
</reference>
<protein>
    <submittedName>
        <fullName evidence="2">Uncharacterized protein</fullName>
    </submittedName>
</protein>
<keyword evidence="1" id="KW-1133">Transmembrane helix</keyword>
<evidence type="ECO:0000256" key="1">
    <source>
        <dbReference type="SAM" id="Phobius"/>
    </source>
</evidence>
<accession>A0A9P4WBQ8</accession>
<comment type="caution">
    <text evidence="2">The sequence shown here is derived from an EMBL/GenBank/DDBJ whole genome shotgun (WGS) entry which is preliminary data.</text>
</comment>
<feature type="transmembrane region" description="Helical" evidence="1">
    <location>
        <begin position="325"/>
        <end position="349"/>
    </location>
</feature>
<gene>
    <name evidence="2" type="ORF">E8E13_009232</name>
</gene>
<dbReference type="EMBL" id="SWKU01000010">
    <property type="protein sequence ID" value="KAF3003174.1"/>
    <property type="molecule type" value="Genomic_DNA"/>
</dbReference>
<evidence type="ECO:0000313" key="2">
    <source>
        <dbReference type="EMBL" id="KAF3003174.1"/>
    </source>
</evidence>
<dbReference type="Proteomes" id="UP000801428">
    <property type="component" value="Unassembled WGS sequence"/>
</dbReference>
<name>A0A9P4WBQ8_CURKU</name>
<proteinExistence type="predicted"/>
<dbReference type="AlphaFoldDB" id="A0A9P4WBQ8"/>
<dbReference type="OrthoDB" id="3692311at2759"/>
<sequence length="401" mass="44610">MLERHWAQYGPLYMTSIQTSHQVFDQPRDLFGNVRIPDISTVIPSSNSQNRDQWHNISEQAVFNYTSLLGVPLVDVPQFGNTSFTLESPYWEVSCEKFVADETERLIIGPTGKSFFMDFDIDGQAVGSSEMHFDYVTKTNDGNETMPITNKQSKCLATLRLVESDVGCKAGDCKVQKMRYLDLDTSHMFHGNTTIDRDNWSYLFKYLTDFMPGADLGPDESGADTSSEIIELWMADPSGALGDPLKSPAYNFVNLGDLPTEIFNSRLQTAMNTFWDSTLSLAYRSGNMTTRDLEARNEADSAAWATTKAVGTIFDGEEYVCNNTFAALTIIISALLFVAASVSIVLGILTKAPDILGYVSTLGRDDPYFGQHIPSHFDGLEATRLLRDVRVIVGDVRREAP</sequence>